<feature type="transmembrane region" description="Helical" evidence="8">
    <location>
        <begin position="147"/>
        <end position="171"/>
    </location>
</feature>
<dbReference type="InterPro" id="IPR006702">
    <property type="entry name" value="CASP_dom"/>
</dbReference>
<feature type="transmembrane region" description="Helical" evidence="8">
    <location>
        <begin position="110"/>
        <end position="126"/>
    </location>
</feature>
<feature type="transmembrane region" description="Helical" evidence="8">
    <location>
        <begin position="20"/>
        <end position="45"/>
    </location>
</feature>
<reference evidence="10" key="2">
    <citation type="submission" date="2023-02" db="EMBL/GenBank/DDBJ databases">
        <authorList>
            <person name="Swenson N.G."/>
            <person name="Wegrzyn J.L."/>
            <person name="Mcevoy S.L."/>
        </authorList>
    </citation>
    <scope>NUCLEOTIDE SEQUENCE</scope>
    <source>
        <strain evidence="10">91603</strain>
        <tissue evidence="10">Leaf</tissue>
    </source>
</reference>
<evidence type="ECO:0000259" key="9">
    <source>
        <dbReference type="Pfam" id="PF04535"/>
    </source>
</evidence>
<comment type="subunit">
    <text evidence="3 8">Homodimer and heterodimers.</text>
</comment>
<comment type="similarity">
    <text evidence="2 8">Belongs to the Casparian strip membrane proteins (CASP) family.</text>
</comment>
<keyword evidence="5 8" id="KW-0812">Transmembrane</keyword>
<keyword evidence="11" id="KW-1185">Reference proteome</keyword>
<dbReference type="PANTHER" id="PTHR33573">
    <property type="entry name" value="CASP-LIKE PROTEIN 4A4"/>
    <property type="match status" value="1"/>
</dbReference>
<accession>A0AAD5IBR9</accession>
<gene>
    <name evidence="10" type="ORF">LWI28_025671</name>
</gene>
<keyword evidence="4 8" id="KW-1003">Cell membrane</keyword>
<organism evidence="10 11">
    <name type="scientific">Acer negundo</name>
    <name type="common">Box elder</name>
    <dbReference type="NCBI Taxonomy" id="4023"/>
    <lineage>
        <taxon>Eukaryota</taxon>
        <taxon>Viridiplantae</taxon>
        <taxon>Streptophyta</taxon>
        <taxon>Embryophyta</taxon>
        <taxon>Tracheophyta</taxon>
        <taxon>Spermatophyta</taxon>
        <taxon>Magnoliopsida</taxon>
        <taxon>eudicotyledons</taxon>
        <taxon>Gunneridae</taxon>
        <taxon>Pentapetalae</taxon>
        <taxon>rosids</taxon>
        <taxon>malvids</taxon>
        <taxon>Sapindales</taxon>
        <taxon>Sapindaceae</taxon>
        <taxon>Hippocastanoideae</taxon>
        <taxon>Acereae</taxon>
        <taxon>Acer</taxon>
    </lineage>
</organism>
<dbReference type="GO" id="GO:0005886">
    <property type="term" value="C:plasma membrane"/>
    <property type="evidence" value="ECO:0007669"/>
    <property type="project" value="UniProtKB-SubCell"/>
</dbReference>
<evidence type="ECO:0000313" key="10">
    <source>
        <dbReference type="EMBL" id="KAI9157641.1"/>
    </source>
</evidence>
<evidence type="ECO:0000256" key="6">
    <source>
        <dbReference type="ARBA" id="ARBA00022989"/>
    </source>
</evidence>
<protein>
    <recommendedName>
        <fullName evidence="8">CASP-like protein</fullName>
    </recommendedName>
</protein>
<feature type="domain" description="Casparian strip membrane protein" evidence="9">
    <location>
        <begin position="15"/>
        <end position="159"/>
    </location>
</feature>
<dbReference type="Pfam" id="PF04535">
    <property type="entry name" value="CASP_dom"/>
    <property type="match status" value="1"/>
</dbReference>
<dbReference type="Proteomes" id="UP001064489">
    <property type="component" value="Chromosome 12"/>
</dbReference>
<evidence type="ECO:0000256" key="4">
    <source>
        <dbReference type="ARBA" id="ARBA00022475"/>
    </source>
</evidence>
<sequence length="175" mass="18893">MAPPPGPPPGPPPSMALRTALLFLRLFTIAALFASIIVLTTNSAYLEIASVELKVRFKDIYAYRYMLATIVMGMAYTLLQIIFTLYYISTGNRVITGDGSFTFDFFGDKIVSYLLATGAAAGFGATKDMKSVFLGIGGADKFFNKGYASASLLLIAFVCTAMLSVFSSYALPKRI</sequence>
<reference evidence="10" key="1">
    <citation type="journal article" date="2022" name="Plant J.">
        <title>Strategies of tolerance reflected in two North American maple genomes.</title>
        <authorList>
            <person name="McEvoy S.L."/>
            <person name="Sezen U.U."/>
            <person name="Trouern-Trend A."/>
            <person name="McMahon S.M."/>
            <person name="Schaberg P.G."/>
            <person name="Yang J."/>
            <person name="Wegrzyn J.L."/>
            <person name="Swenson N.G."/>
        </authorList>
    </citation>
    <scope>NUCLEOTIDE SEQUENCE</scope>
    <source>
        <strain evidence="10">91603</strain>
    </source>
</reference>
<feature type="transmembrane region" description="Helical" evidence="8">
    <location>
        <begin position="65"/>
        <end position="88"/>
    </location>
</feature>
<keyword evidence="6 8" id="KW-1133">Transmembrane helix</keyword>
<dbReference type="EMBL" id="JAJSOW010000107">
    <property type="protein sequence ID" value="KAI9157641.1"/>
    <property type="molecule type" value="Genomic_DNA"/>
</dbReference>
<evidence type="ECO:0000313" key="11">
    <source>
        <dbReference type="Proteomes" id="UP001064489"/>
    </source>
</evidence>
<comment type="subcellular location">
    <subcellularLocation>
        <location evidence="1 8">Cell membrane</location>
        <topology evidence="1 8">Multi-pass membrane protein</topology>
    </subcellularLocation>
</comment>
<evidence type="ECO:0000256" key="7">
    <source>
        <dbReference type="ARBA" id="ARBA00023136"/>
    </source>
</evidence>
<evidence type="ECO:0000256" key="1">
    <source>
        <dbReference type="ARBA" id="ARBA00004651"/>
    </source>
</evidence>
<proteinExistence type="inferred from homology"/>
<evidence type="ECO:0000256" key="2">
    <source>
        <dbReference type="ARBA" id="ARBA00007651"/>
    </source>
</evidence>
<evidence type="ECO:0000256" key="3">
    <source>
        <dbReference type="ARBA" id="ARBA00011489"/>
    </source>
</evidence>
<dbReference type="PANTHER" id="PTHR33573:SF40">
    <property type="entry name" value="CASP-LIKE PROTEIN 4D2"/>
    <property type="match status" value="1"/>
</dbReference>
<dbReference type="AlphaFoldDB" id="A0AAD5IBR9"/>
<name>A0AAD5IBR9_ACENE</name>
<keyword evidence="7 8" id="KW-0472">Membrane</keyword>
<comment type="caution">
    <text evidence="10">The sequence shown here is derived from an EMBL/GenBank/DDBJ whole genome shotgun (WGS) entry which is preliminary data.</text>
</comment>
<evidence type="ECO:0000256" key="5">
    <source>
        <dbReference type="ARBA" id="ARBA00022692"/>
    </source>
</evidence>
<evidence type="ECO:0000256" key="8">
    <source>
        <dbReference type="RuleBase" id="RU361233"/>
    </source>
</evidence>